<protein>
    <submittedName>
        <fullName evidence="1">Uncharacterized protein</fullName>
    </submittedName>
</protein>
<evidence type="ECO:0000313" key="2">
    <source>
        <dbReference type="Proteomes" id="UP000662931"/>
    </source>
</evidence>
<dbReference type="InterPro" id="IPR034595">
    <property type="entry name" value="NDUFAF8"/>
</dbReference>
<dbReference type="AlphaFoldDB" id="A0A875RXY8"/>
<dbReference type="RefSeq" id="XP_038777926.1">
    <property type="nucleotide sequence ID" value="XM_038921998.1"/>
</dbReference>
<dbReference type="EMBL" id="CP064812">
    <property type="protein sequence ID" value="QPG74361.1"/>
    <property type="molecule type" value="Genomic_DNA"/>
</dbReference>
<dbReference type="PANTHER" id="PTHR34561">
    <property type="entry name" value="NADH DEHYDROGENASE [UBIQUINONE] 1 ALPHA SUBCOMPLEX ASSEMBLY FACTOR 8"/>
    <property type="match status" value="1"/>
</dbReference>
<organism evidence="1 2">
    <name type="scientific">Eeniella nana</name>
    <name type="common">Yeast</name>
    <name type="synonym">Brettanomyces nanus</name>
    <dbReference type="NCBI Taxonomy" id="13502"/>
    <lineage>
        <taxon>Eukaryota</taxon>
        <taxon>Fungi</taxon>
        <taxon>Dikarya</taxon>
        <taxon>Ascomycota</taxon>
        <taxon>Saccharomycotina</taxon>
        <taxon>Pichiomycetes</taxon>
        <taxon>Pichiales</taxon>
        <taxon>Pichiaceae</taxon>
        <taxon>Brettanomyces</taxon>
    </lineage>
</organism>
<accession>A0A875RXY8</accession>
<dbReference type="GO" id="GO:0005739">
    <property type="term" value="C:mitochondrion"/>
    <property type="evidence" value="ECO:0007669"/>
    <property type="project" value="InterPro"/>
</dbReference>
<name>A0A875RXY8_EENNA</name>
<dbReference type="OrthoDB" id="3821113at2759"/>
<dbReference type="PANTHER" id="PTHR34561:SF1">
    <property type="entry name" value="NADH DEHYDROGENASE [UBIQUINONE] 1 ALPHA SUBCOMPLEX ASSEMBLY FACTOR 8"/>
    <property type="match status" value="1"/>
</dbReference>
<keyword evidence="2" id="KW-1185">Reference proteome</keyword>
<dbReference type="KEGG" id="bnn:FOA43_001688"/>
<reference evidence="1" key="1">
    <citation type="submission" date="2020-10" db="EMBL/GenBank/DDBJ databases">
        <authorList>
            <person name="Roach M.J.R."/>
        </authorList>
    </citation>
    <scope>NUCLEOTIDE SEQUENCE</scope>
    <source>
        <strain evidence="1">CBS 1945</strain>
    </source>
</reference>
<proteinExistence type="predicted"/>
<evidence type="ECO:0000313" key="1">
    <source>
        <dbReference type="EMBL" id="QPG74361.1"/>
    </source>
</evidence>
<gene>
    <name evidence="1" type="ORF">FOA43_001688</name>
</gene>
<dbReference type="GeneID" id="62195089"/>
<dbReference type="Proteomes" id="UP000662931">
    <property type="component" value="Chromosome 1"/>
</dbReference>
<dbReference type="GO" id="GO:0032981">
    <property type="term" value="P:mitochondrial respiratory chain complex I assembly"/>
    <property type="evidence" value="ECO:0007669"/>
    <property type="project" value="InterPro"/>
</dbReference>
<sequence length="67" mass="7583">MSTTSVLRKKPAKQVTKLMNATLQCTELSTAYGNCVMKNYQNMTKDACLQEFMAYKKCVVKHLGRGF</sequence>
<dbReference type="PROSITE" id="PS51808">
    <property type="entry name" value="CHCH"/>
    <property type="match status" value="1"/>
</dbReference>